<accession>A0A099CWA5</accession>
<reference evidence="2 4" key="2">
    <citation type="submission" date="2020-08" db="EMBL/GenBank/DDBJ databases">
        <title>Genomic Encyclopedia of Type Strains, Phase IV (KMG-IV): sequencing the most valuable type-strain genomes for metagenomic binning, comparative biology and taxonomic classification.</title>
        <authorList>
            <person name="Goeker M."/>
        </authorList>
    </citation>
    <scope>NUCLEOTIDE SEQUENCE [LARGE SCALE GENOMIC DNA]</scope>
    <source>
        <strain evidence="2 4">DSM 107085</strain>
    </source>
</reference>
<evidence type="ECO:0000313" key="3">
    <source>
        <dbReference type="Proteomes" id="UP000029708"/>
    </source>
</evidence>
<proteinExistence type="predicted"/>
<keyword evidence="3" id="KW-1185">Reference proteome</keyword>
<reference evidence="1 3" key="1">
    <citation type="submission" date="2014-09" db="EMBL/GenBank/DDBJ databases">
        <title>Xanthomonadaceae 3.5X direct submission.</title>
        <authorList>
            <person name="Fang T."/>
            <person name="Wang H."/>
        </authorList>
    </citation>
    <scope>NUCLEOTIDE SEQUENCE [LARGE SCALE GENOMIC DNA]</scope>
    <source>
        <strain evidence="1 3">3.5X</strain>
    </source>
</reference>
<evidence type="ECO:0000313" key="4">
    <source>
        <dbReference type="Proteomes" id="UP000560000"/>
    </source>
</evidence>
<name>A0A099CWA5_9GAMM</name>
<dbReference type="EMBL" id="JROI01000012">
    <property type="protein sequence ID" value="KGI77315.1"/>
    <property type="molecule type" value="Genomic_DNA"/>
</dbReference>
<dbReference type="HOGENOM" id="CLU_1793426_0_0_6"/>
<dbReference type="Proteomes" id="UP000029708">
    <property type="component" value="Unassembled WGS sequence"/>
</dbReference>
<evidence type="ECO:0000313" key="1">
    <source>
        <dbReference type="EMBL" id="KGI77315.1"/>
    </source>
</evidence>
<organism evidence="1 3">
    <name type="scientific">Oleiagrimonas soli</name>
    <dbReference type="NCBI Taxonomy" id="1543381"/>
    <lineage>
        <taxon>Bacteria</taxon>
        <taxon>Pseudomonadati</taxon>
        <taxon>Pseudomonadota</taxon>
        <taxon>Gammaproteobacteria</taxon>
        <taxon>Lysobacterales</taxon>
        <taxon>Rhodanobacteraceae</taxon>
        <taxon>Oleiagrimonas</taxon>
    </lineage>
</organism>
<dbReference type="EMBL" id="JACHET010000001">
    <property type="protein sequence ID" value="MBB6182775.1"/>
    <property type="molecule type" value="Genomic_DNA"/>
</dbReference>
<protein>
    <submittedName>
        <fullName evidence="1">Uncharacterized protein</fullName>
    </submittedName>
</protein>
<dbReference type="AlphaFoldDB" id="A0A099CWA5"/>
<dbReference type="Proteomes" id="UP000560000">
    <property type="component" value="Unassembled WGS sequence"/>
</dbReference>
<sequence length="148" mass="16110">MTRIMKLGRQLREIEQAIFALPAPLERQVASITSRELDLAARCDPPWMYGTPPEQETAAWGTGADIGITRVRSDNPQVRMRGIGLWLAVIYHETQTSDAPGASELHRQVMRVVRQLKERLGDSDAAAIQANADEADAAESSTASAAVA</sequence>
<dbReference type="RefSeq" id="WP_043101620.1">
    <property type="nucleotide sequence ID" value="NZ_JACHET010000001.1"/>
</dbReference>
<gene>
    <name evidence="2" type="ORF">HNQ86_000120</name>
    <name evidence="1" type="ORF">LF63_0110535</name>
</gene>
<evidence type="ECO:0000313" key="2">
    <source>
        <dbReference type="EMBL" id="MBB6182775.1"/>
    </source>
</evidence>
<comment type="caution">
    <text evidence="1">The sequence shown here is derived from an EMBL/GenBank/DDBJ whole genome shotgun (WGS) entry which is preliminary data.</text>
</comment>